<name>A1VWK3_POLNA</name>
<dbReference type="Proteomes" id="UP000000644">
    <property type="component" value="Plasmid pPNAP03"/>
</dbReference>
<dbReference type="AlphaFoldDB" id="A1VWK3"/>
<keyword evidence="2" id="KW-0614">Plasmid</keyword>
<organism evidence="2 3">
    <name type="scientific">Polaromonas naphthalenivorans (strain CJ2)</name>
    <dbReference type="NCBI Taxonomy" id="365044"/>
    <lineage>
        <taxon>Bacteria</taxon>
        <taxon>Pseudomonadati</taxon>
        <taxon>Pseudomonadota</taxon>
        <taxon>Betaproteobacteria</taxon>
        <taxon>Burkholderiales</taxon>
        <taxon>Comamonadaceae</taxon>
        <taxon>Polaromonas</taxon>
    </lineage>
</organism>
<dbReference type="OrthoDB" id="1092934at2"/>
<accession>A1VWK3</accession>
<dbReference type="RefSeq" id="WP_011798402.1">
    <property type="nucleotide sequence ID" value="NC_008759.1"/>
</dbReference>
<reference evidence="3" key="1">
    <citation type="journal article" date="2009" name="Environ. Microbiol.">
        <title>The genome of Polaromonas naphthalenivorans strain CJ2, isolated from coal tar-contaminated sediment, reveals physiological and metabolic versatility and evolution through extensive horizontal gene transfer.</title>
        <authorList>
            <person name="Yagi J.M."/>
            <person name="Sims D."/>
            <person name="Brettin T."/>
            <person name="Bruce D."/>
            <person name="Madsen E.L."/>
        </authorList>
    </citation>
    <scope>NUCLEOTIDE SEQUENCE [LARGE SCALE GENOMIC DNA]</scope>
    <source>
        <strain evidence="3">CJ2</strain>
        <plasmid evidence="3">Plasmid pPNAP03</plasmid>
    </source>
</reference>
<evidence type="ECO:0000313" key="2">
    <source>
        <dbReference type="EMBL" id="ABM40031.1"/>
    </source>
</evidence>
<feature type="domain" description="PD-(D/E)XK nuclease-like" evidence="1">
    <location>
        <begin position="15"/>
        <end position="299"/>
    </location>
</feature>
<geneLocation type="plasmid" evidence="2 3">
    <name>pPNAP03</name>
</geneLocation>
<dbReference type="EMBL" id="CP000532">
    <property type="protein sequence ID" value="ABM40031.1"/>
    <property type="molecule type" value="Genomic_DNA"/>
</dbReference>
<proteinExistence type="predicted"/>
<evidence type="ECO:0000313" key="3">
    <source>
        <dbReference type="Proteomes" id="UP000000644"/>
    </source>
</evidence>
<protein>
    <recommendedName>
        <fullName evidence="1">PD-(D/E)XK nuclease-like domain-containing protein</fullName>
    </recommendedName>
</protein>
<dbReference type="Pfam" id="PF20796">
    <property type="entry name" value="PDDEXK_13"/>
    <property type="match status" value="1"/>
</dbReference>
<sequence>MGTLRDLVGSTMVDRDSAYVRRMRFHQGWWRAFVLNEEQGPRSGRPAETVCNALPSIPKALGNFLSEAAQAAALKTVEERKSQGGAGLMDVSRLFGNLLSSQPLAFNFFGEFTDGAGSLALATAIFSQFVALDEVTKVCFEFAPGKPSGDNSAYDAAIEYTLNGKKGLVGIECKFTDSFSAEPYDKESYQKLYDASQTFDAAYEMLMAPRFNQLFRNQLLAEGFLKNADYNMVHTWLFCHPMDNAGKNTGDAFEQFIRGNAQTSFQVVTYDRFIAAAQQLDLSWKQREWTMLLWARYCATALSDEAFVEQSASA</sequence>
<dbReference type="InterPro" id="IPR048822">
    <property type="entry name" value="PDDEXK_13"/>
</dbReference>
<dbReference type="KEGG" id="pna:Pnap_4970"/>
<evidence type="ECO:0000259" key="1">
    <source>
        <dbReference type="Pfam" id="PF20796"/>
    </source>
</evidence>
<gene>
    <name evidence="2" type="ordered locus">Pnap_4970</name>
</gene>
<dbReference type="HOGENOM" id="CLU_896192_0_0_4"/>
<keyword evidence="3" id="KW-1185">Reference proteome</keyword>